<sequence>MASEFCNVCGAPGACIRHQTDLNRSIPLFPEAGCHDPSGLQEFQFFGHDDSVAAWLFGDPKSGEQSREHLSLQPFRYLDDDVNELRGGAGLTFDVCLRAGDQQEPLVMNTAAASAAEEENPTINMSGSNHSMSCWSETLQLPFSSDRFADVPAAGNLKEALGSHSDAAAMALSSGDTCMEREAKVLRYKEKRKKRRYEKQIRYASRKAYAEMRPRIKGRFVKTPENSQPPPSDHSTSLYDTNERPDFGWYHP</sequence>
<protein>
    <submittedName>
        <fullName evidence="6">Zinc finger protein CONSTANS-LIKE 2</fullName>
    </submittedName>
</protein>
<dbReference type="PANTHER" id="PTHR31319">
    <property type="entry name" value="ZINC FINGER PROTEIN CONSTANS-LIKE 4"/>
    <property type="match status" value="1"/>
</dbReference>
<keyword evidence="7" id="KW-1185">Reference proteome</keyword>
<dbReference type="PROSITE" id="PS51017">
    <property type="entry name" value="CCT"/>
    <property type="match status" value="1"/>
</dbReference>
<name>A0ABR2N0P1_9ASPA</name>
<evidence type="ECO:0000256" key="3">
    <source>
        <dbReference type="PROSITE-ProRule" id="PRU00357"/>
    </source>
</evidence>
<dbReference type="PANTHER" id="PTHR31319:SF98">
    <property type="entry name" value="TRANSCRIPTION FACTOR GHD7"/>
    <property type="match status" value="1"/>
</dbReference>
<accession>A0ABR2N0P1</accession>
<keyword evidence="2 3" id="KW-0539">Nucleus</keyword>
<evidence type="ECO:0000313" key="6">
    <source>
        <dbReference type="EMBL" id="KAK8969697.1"/>
    </source>
</evidence>
<evidence type="ECO:0000256" key="1">
    <source>
        <dbReference type="ARBA" id="ARBA00004123"/>
    </source>
</evidence>
<gene>
    <name evidence="6" type="primary">COL2</name>
    <name evidence="6" type="ORF">KSP40_PGU002026</name>
</gene>
<proteinExistence type="predicted"/>
<dbReference type="InterPro" id="IPR045281">
    <property type="entry name" value="CONSTANS-like"/>
</dbReference>
<comment type="subcellular location">
    <subcellularLocation>
        <location evidence="1 3">Nucleus</location>
    </subcellularLocation>
</comment>
<organism evidence="6 7">
    <name type="scientific">Platanthera guangdongensis</name>
    <dbReference type="NCBI Taxonomy" id="2320717"/>
    <lineage>
        <taxon>Eukaryota</taxon>
        <taxon>Viridiplantae</taxon>
        <taxon>Streptophyta</taxon>
        <taxon>Embryophyta</taxon>
        <taxon>Tracheophyta</taxon>
        <taxon>Spermatophyta</taxon>
        <taxon>Magnoliopsida</taxon>
        <taxon>Liliopsida</taxon>
        <taxon>Asparagales</taxon>
        <taxon>Orchidaceae</taxon>
        <taxon>Orchidoideae</taxon>
        <taxon>Orchideae</taxon>
        <taxon>Orchidinae</taxon>
        <taxon>Platanthera</taxon>
    </lineage>
</organism>
<evidence type="ECO:0000256" key="2">
    <source>
        <dbReference type="ARBA" id="ARBA00023242"/>
    </source>
</evidence>
<evidence type="ECO:0000256" key="4">
    <source>
        <dbReference type="SAM" id="MobiDB-lite"/>
    </source>
</evidence>
<reference evidence="6 7" key="1">
    <citation type="journal article" date="2022" name="Nat. Plants">
        <title>Genomes of leafy and leafless Platanthera orchids illuminate the evolution of mycoheterotrophy.</title>
        <authorList>
            <person name="Li M.H."/>
            <person name="Liu K.W."/>
            <person name="Li Z."/>
            <person name="Lu H.C."/>
            <person name="Ye Q.L."/>
            <person name="Zhang D."/>
            <person name="Wang J.Y."/>
            <person name="Li Y.F."/>
            <person name="Zhong Z.M."/>
            <person name="Liu X."/>
            <person name="Yu X."/>
            <person name="Liu D.K."/>
            <person name="Tu X.D."/>
            <person name="Liu B."/>
            <person name="Hao Y."/>
            <person name="Liao X.Y."/>
            <person name="Jiang Y.T."/>
            <person name="Sun W.H."/>
            <person name="Chen J."/>
            <person name="Chen Y.Q."/>
            <person name="Ai Y."/>
            <person name="Zhai J.W."/>
            <person name="Wu S.S."/>
            <person name="Zhou Z."/>
            <person name="Hsiao Y.Y."/>
            <person name="Wu W.L."/>
            <person name="Chen Y.Y."/>
            <person name="Lin Y.F."/>
            <person name="Hsu J.L."/>
            <person name="Li C.Y."/>
            <person name="Wang Z.W."/>
            <person name="Zhao X."/>
            <person name="Zhong W.Y."/>
            <person name="Ma X.K."/>
            <person name="Ma L."/>
            <person name="Huang J."/>
            <person name="Chen G.Z."/>
            <person name="Huang M.Z."/>
            <person name="Huang L."/>
            <person name="Peng D.H."/>
            <person name="Luo Y.B."/>
            <person name="Zou S.Q."/>
            <person name="Chen S.P."/>
            <person name="Lan S."/>
            <person name="Tsai W.C."/>
            <person name="Van de Peer Y."/>
            <person name="Liu Z.J."/>
        </authorList>
    </citation>
    <scope>NUCLEOTIDE SEQUENCE [LARGE SCALE GENOMIC DNA]</scope>
    <source>
        <strain evidence="6">Lor288</strain>
    </source>
</reference>
<feature type="region of interest" description="Disordered" evidence="4">
    <location>
        <begin position="215"/>
        <end position="252"/>
    </location>
</feature>
<evidence type="ECO:0000259" key="5">
    <source>
        <dbReference type="PROSITE" id="PS51017"/>
    </source>
</evidence>
<dbReference type="InterPro" id="IPR010402">
    <property type="entry name" value="CCT_domain"/>
</dbReference>
<dbReference type="Pfam" id="PF06203">
    <property type="entry name" value="CCT"/>
    <property type="match status" value="1"/>
</dbReference>
<dbReference type="EMBL" id="JBBWWR010000003">
    <property type="protein sequence ID" value="KAK8969697.1"/>
    <property type="molecule type" value="Genomic_DNA"/>
</dbReference>
<comment type="caution">
    <text evidence="6">The sequence shown here is derived from an EMBL/GenBank/DDBJ whole genome shotgun (WGS) entry which is preliminary data.</text>
</comment>
<dbReference type="Proteomes" id="UP001412067">
    <property type="component" value="Unassembled WGS sequence"/>
</dbReference>
<feature type="domain" description="CCT" evidence="5">
    <location>
        <begin position="181"/>
        <end position="223"/>
    </location>
</feature>
<evidence type="ECO:0000313" key="7">
    <source>
        <dbReference type="Proteomes" id="UP001412067"/>
    </source>
</evidence>